<comment type="caution">
    <text evidence="2">The sequence shown here is derived from an EMBL/GenBank/DDBJ whole genome shotgun (WGS) entry which is preliminary data.</text>
</comment>
<gene>
    <name evidence="2" type="ORF">ACFQRB_00880</name>
</gene>
<evidence type="ECO:0000259" key="1">
    <source>
        <dbReference type="Pfam" id="PF24035"/>
    </source>
</evidence>
<name>A0ABD5XLM5_9EURY</name>
<protein>
    <recommendedName>
        <fullName evidence="1">DUF7344 domain-containing protein</fullName>
    </recommendedName>
</protein>
<organism evidence="2 3">
    <name type="scientific">Halobaculum litoreum</name>
    <dbReference type="NCBI Taxonomy" id="3031998"/>
    <lineage>
        <taxon>Archaea</taxon>
        <taxon>Methanobacteriati</taxon>
        <taxon>Methanobacteriota</taxon>
        <taxon>Stenosarchaea group</taxon>
        <taxon>Halobacteria</taxon>
        <taxon>Halobacteriales</taxon>
        <taxon>Haloferacaceae</taxon>
        <taxon>Halobaculum</taxon>
    </lineage>
</organism>
<dbReference type="InterPro" id="IPR055768">
    <property type="entry name" value="DUF7344"/>
</dbReference>
<dbReference type="EMBL" id="JBHSZG010000001">
    <property type="protein sequence ID" value="MFC7135556.1"/>
    <property type="molecule type" value="Genomic_DNA"/>
</dbReference>
<accession>A0ABD5XLM5</accession>
<proteinExistence type="predicted"/>
<dbReference type="Pfam" id="PF24035">
    <property type="entry name" value="DUF7344"/>
    <property type="match status" value="1"/>
</dbReference>
<dbReference type="Proteomes" id="UP001596368">
    <property type="component" value="Unassembled WGS sequence"/>
</dbReference>
<sequence>MYDALSHDVRRGVVRRLAGEGPAPVSTESLAEAVADGPGVDGEPEVELRHLHLPKLADAGLIRWERGDGAVVATPFVRELPAALYRPATVLGAAFETAGRADD</sequence>
<keyword evidence="3" id="KW-1185">Reference proteome</keyword>
<reference evidence="2 3" key="1">
    <citation type="journal article" date="2019" name="Int. J. Syst. Evol. Microbiol.">
        <title>The Global Catalogue of Microorganisms (GCM) 10K type strain sequencing project: providing services to taxonomists for standard genome sequencing and annotation.</title>
        <authorList>
            <consortium name="The Broad Institute Genomics Platform"/>
            <consortium name="The Broad Institute Genome Sequencing Center for Infectious Disease"/>
            <person name="Wu L."/>
            <person name="Ma J."/>
        </authorList>
    </citation>
    <scope>NUCLEOTIDE SEQUENCE [LARGE SCALE GENOMIC DNA]</scope>
    <source>
        <strain evidence="2 3">DT92</strain>
    </source>
</reference>
<dbReference type="AlphaFoldDB" id="A0ABD5XLM5"/>
<feature type="domain" description="DUF7344" evidence="1">
    <location>
        <begin position="2"/>
        <end position="71"/>
    </location>
</feature>
<evidence type="ECO:0000313" key="3">
    <source>
        <dbReference type="Proteomes" id="UP001596368"/>
    </source>
</evidence>
<evidence type="ECO:0000313" key="2">
    <source>
        <dbReference type="EMBL" id="MFC7135556.1"/>
    </source>
</evidence>
<dbReference type="InterPro" id="IPR036388">
    <property type="entry name" value="WH-like_DNA-bd_sf"/>
</dbReference>
<dbReference type="Gene3D" id="1.10.10.10">
    <property type="entry name" value="Winged helix-like DNA-binding domain superfamily/Winged helix DNA-binding domain"/>
    <property type="match status" value="1"/>
</dbReference>